<proteinExistence type="predicted"/>
<dbReference type="OMA" id="CDFFRLL"/>
<name>Q75F57_EREGS</name>
<reference evidence="2" key="2">
    <citation type="journal article" date="2013" name="G3 (Bethesda)">
        <title>Genomes of Ashbya fungi isolated from insects reveal four mating-type loci, numerous translocations, lack of transposons, and distinct gene duplications.</title>
        <authorList>
            <person name="Dietrich F.S."/>
            <person name="Voegeli S."/>
            <person name="Kuo S."/>
            <person name="Philippsen P."/>
        </authorList>
    </citation>
    <scope>GENOME REANNOTATION</scope>
    <source>
        <strain evidence="2">ATCC 10895 / CBS 109.51 / FGSC 9923 / NRRL Y-1056</strain>
    </source>
</reference>
<protein>
    <submittedName>
        <fullName evidence="1">AAL129Cp</fullName>
    </submittedName>
</protein>
<dbReference type="InParanoid" id="Q75F57"/>
<accession>Q75F57</accession>
<evidence type="ECO:0000313" key="2">
    <source>
        <dbReference type="Proteomes" id="UP000000591"/>
    </source>
</evidence>
<dbReference type="AlphaFoldDB" id="Q75F57"/>
<dbReference type="RefSeq" id="NP_982413.1">
    <property type="nucleotide sequence ID" value="NM_207766.1"/>
</dbReference>
<dbReference type="KEGG" id="ago:AGOS_AAL129C"/>
<organism evidence="1 2">
    <name type="scientific">Eremothecium gossypii (strain ATCC 10895 / CBS 109.51 / FGSC 9923 / NRRL Y-1056)</name>
    <name type="common">Yeast</name>
    <name type="synonym">Ashbya gossypii</name>
    <dbReference type="NCBI Taxonomy" id="284811"/>
    <lineage>
        <taxon>Eukaryota</taxon>
        <taxon>Fungi</taxon>
        <taxon>Dikarya</taxon>
        <taxon>Ascomycota</taxon>
        <taxon>Saccharomycotina</taxon>
        <taxon>Saccharomycetes</taxon>
        <taxon>Saccharomycetales</taxon>
        <taxon>Saccharomycetaceae</taxon>
        <taxon>Eremothecium</taxon>
    </lineage>
</organism>
<evidence type="ECO:0000313" key="1">
    <source>
        <dbReference type="EMBL" id="AAS50237.1"/>
    </source>
</evidence>
<dbReference type="OrthoDB" id="4062049at2759"/>
<keyword evidence="2" id="KW-1185">Reference proteome</keyword>
<gene>
    <name evidence="1" type="ORF">AGOS_AAL129C</name>
</gene>
<dbReference type="Proteomes" id="UP000000591">
    <property type="component" value="Chromosome I"/>
</dbReference>
<sequence length="290" mass="32314">MSCKLLLERVARWAGPEAAGPVGQLTPPVTSGGASFLRVGAAATQTDPEPSTTCLKGVLAPVQQYYMTRCRTWAPQVYQCDYFALRFFPAEHFLGMARKSKPGLLLTYTGDHLLNANVGDQSAGVQQRVELARSAEMEKRLRQISNLIQARGSLRPRDWSYLRVGARKTIRAQFLQAWCKYHGPEAVLARLEGAMDSPFLDKHGRTAHKVAKDGLYHYTIRVFPDGTTAADFAAHLERSVLYTANLSWDSYSRHAGRKWISENNAQADIAALNKALHKSDIPYRYIKSST</sequence>
<reference evidence="1 2" key="1">
    <citation type="journal article" date="2004" name="Science">
        <title>The Ashbya gossypii genome as a tool for mapping the ancient Saccharomyces cerevisiae genome.</title>
        <authorList>
            <person name="Dietrich F.S."/>
            <person name="Voegeli S."/>
            <person name="Brachat S."/>
            <person name="Lerch A."/>
            <person name="Gates K."/>
            <person name="Steiner S."/>
            <person name="Mohr C."/>
            <person name="Pohlmann R."/>
            <person name="Luedi P."/>
            <person name="Choi S."/>
            <person name="Wing R.A."/>
            <person name="Flavier A."/>
            <person name="Gaffney T.D."/>
            <person name="Philippsen P."/>
        </authorList>
    </citation>
    <scope>NUCLEOTIDE SEQUENCE [LARGE SCALE GENOMIC DNA]</scope>
    <source>
        <strain evidence="2">ATCC 10895 / CBS 109.51 / FGSC 9923 / NRRL Y-1056</strain>
    </source>
</reference>
<dbReference type="FunCoup" id="Q75F57">
    <property type="interactions" value="42"/>
</dbReference>
<dbReference type="GeneID" id="4618615"/>
<dbReference type="HOGENOM" id="CLU_071646_0_0_1"/>
<dbReference type="eggNOG" id="ENOG502S17D">
    <property type="taxonomic scope" value="Eukaryota"/>
</dbReference>
<dbReference type="EMBL" id="AE016814">
    <property type="protein sequence ID" value="AAS50237.1"/>
    <property type="molecule type" value="Genomic_DNA"/>
</dbReference>